<evidence type="ECO:0000256" key="2">
    <source>
        <dbReference type="ARBA" id="ARBA00007677"/>
    </source>
</evidence>
<dbReference type="PANTHER" id="PTHR31121:SF2">
    <property type="entry name" value="MANNOSYLTRANSFERASE KTR5-RELATED"/>
    <property type="match status" value="1"/>
</dbReference>
<dbReference type="Gene3D" id="3.90.550.10">
    <property type="entry name" value="Spore Coat Polysaccharide Biosynthesis Protein SpsA, Chain A"/>
    <property type="match status" value="1"/>
</dbReference>
<name>A0A167F0B2_9ASCO</name>
<feature type="compositionally biased region" description="Polar residues" evidence="6">
    <location>
        <begin position="39"/>
        <end position="51"/>
    </location>
</feature>
<protein>
    <submittedName>
        <fullName evidence="8">Ktr5p</fullName>
    </submittedName>
</protein>
<feature type="region of interest" description="Disordered" evidence="6">
    <location>
        <begin position="436"/>
        <end position="465"/>
    </location>
</feature>
<reference evidence="8 9" key="1">
    <citation type="submission" date="2016-02" db="EMBL/GenBank/DDBJ databases">
        <title>Complete genome sequence and transcriptome regulation of the pentose utilising yeast Sugiyamaella lignohabitans.</title>
        <authorList>
            <person name="Bellasio M."/>
            <person name="Peymann A."/>
            <person name="Valli M."/>
            <person name="Sipitzky M."/>
            <person name="Graf A."/>
            <person name="Sauer M."/>
            <person name="Marx H."/>
            <person name="Mattanovich D."/>
        </authorList>
    </citation>
    <scope>NUCLEOTIDE SEQUENCE [LARGE SCALE GENOMIC DNA]</scope>
    <source>
        <strain evidence="8 9">CBS 10342</strain>
    </source>
</reference>
<proteinExistence type="inferred from homology"/>
<dbReference type="OrthoDB" id="439943at2759"/>
<evidence type="ECO:0000256" key="1">
    <source>
        <dbReference type="ARBA" id="ARBA00004606"/>
    </source>
</evidence>
<dbReference type="InterPro" id="IPR002685">
    <property type="entry name" value="Glyco_trans_15"/>
</dbReference>
<dbReference type="SUPFAM" id="SSF53448">
    <property type="entry name" value="Nucleotide-diphospho-sugar transferases"/>
    <property type="match status" value="1"/>
</dbReference>
<dbReference type="Pfam" id="PF01793">
    <property type="entry name" value="Glyco_transf_15"/>
    <property type="match status" value="2"/>
</dbReference>
<dbReference type="AlphaFoldDB" id="A0A167F0B2"/>
<sequence length="656" mass="75214">MVNLLKSLQSRLIYPAPSNTNHFDEDDDGEELFPTITSSAAMTPVNHSQTGEYFPNYPRKSDSSTGSSNNDSGHGLGINSEKARLSSLSDNLSASASSSAGSSPTMTSSPTHSSSSTNLKLLLEKHRSRKQNQPRSHTIRFIYKLSHKIRYLSAIRIRIKHNVSVPLVVFLLPILSVLIFFLIFFLTRILHDNNSNNNNNNGGFFSKSPPKLREISDQYDKPFVVGCLEPQVDQPRANAVLVVLARNSEIEGVSQSMISLERHFNRWFNYPYVFLNDEPFNSTFREAVRNITKSKVQFGTIDPVDWNFPEWAEPEDIKEGIAKQGDAAIMYGGMESYHHMCRFYSGKFYNHPLLASYEWYWRVEPEVKYFCDITYDPFLHMAKNNKVYGFTIIIKELVETVPNLFRHTYGFKQNYGLNTTGLWDLFLTKPEDSDPDFKDANKDSGSVRKRKKQQKKDKAKAKAEENAALSDILPEEAMLLEQGKEKGIQQTLQEEEKLDPYSMNGEKYNMCHFWSNFEIARLDFFRSKQYNDYFETLDRSGGFWNERWGDAPVHSLAAGLFLEPEQIHYFRDIGYRHTTIQHCPANAPQRQRPHIPYIPDPTNKEQIEEDRYWANPDPEVLNGVGCRCRCDTDIVDVEGKDGSCLADWVDLTGGWV</sequence>
<dbReference type="GO" id="GO:0005794">
    <property type="term" value="C:Golgi apparatus"/>
    <property type="evidence" value="ECO:0007669"/>
    <property type="project" value="TreeGrafter"/>
</dbReference>
<accession>A0A167F0B2</accession>
<dbReference type="GO" id="GO:0000026">
    <property type="term" value="F:alpha-1,2-mannosyltransferase activity"/>
    <property type="evidence" value="ECO:0007669"/>
    <property type="project" value="TreeGrafter"/>
</dbReference>
<keyword evidence="7" id="KW-0812">Transmembrane</keyword>
<dbReference type="PANTHER" id="PTHR31121">
    <property type="entry name" value="ALPHA-1,2 MANNOSYLTRANSFERASE KTR1"/>
    <property type="match status" value="1"/>
</dbReference>
<keyword evidence="5" id="KW-0735">Signal-anchor</keyword>
<feature type="compositionally biased region" description="Basic and acidic residues" evidence="6">
    <location>
        <begin position="436"/>
        <end position="446"/>
    </location>
</feature>
<dbReference type="GO" id="GO:0016020">
    <property type="term" value="C:membrane"/>
    <property type="evidence" value="ECO:0007669"/>
    <property type="project" value="UniProtKB-SubCell"/>
</dbReference>
<evidence type="ECO:0000256" key="4">
    <source>
        <dbReference type="ARBA" id="ARBA00022679"/>
    </source>
</evidence>
<feature type="region of interest" description="Disordered" evidence="6">
    <location>
        <begin position="92"/>
        <end position="117"/>
    </location>
</feature>
<dbReference type="KEGG" id="slb:AWJ20_2270"/>
<evidence type="ECO:0000256" key="5">
    <source>
        <dbReference type="ARBA" id="ARBA00022968"/>
    </source>
</evidence>
<feature type="compositionally biased region" description="Low complexity" evidence="6">
    <location>
        <begin position="63"/>
        <end position="73"/>
    </location>
</feature>
<dbReference type="GO" id="GO:0006487">
    <property type="term" value="P:protein N-linked glycosylation"/>
    <property type="evidence" value="ECO:0007669"/>
    <property type="project" value="TreeGrafter"/>
</dbReference>
<feature type="compositionally biased region" description="Basic residues" evidence="6">
    <location>
        <begin position="447"/>
        <end position="459"/>
    </location>
</feature>
<feature type="transmembrane region" description="Helical" evidence="7">
    <location>
        <begin position="165"/>
        <end position="186"/>
    </location>
</feature>
<keyword evidence="4" id="KW-0808">Transferase</keyword>
<dbReference type="EMBL" id="CP014503">
    <property type="protein sequence ID" value="ANB14665.1"/>
    <property type="molecule type" value="Genomic_DNA"/>
</dbReference>
<evidence type="ECO:0000256" key="3">
    <source>
        <dbReference type="ARBA" id="ARBA00022676"/>
    </source>
</evidence>
<dbReference type="Proteomes" id="UP000189580">
    <property type="component" value="Chromosome b"/>
</dbReference>
<gene>
    <name evidence="8" type="primary">KTR5</name>
    <name evidence="8" type="ORF">AWJ20_2270</name>
</gene>
<dbReference type="InterPro" id="IPR029044">
    <property type="entry name" value="Nucleotide-diphossugar_trans"/>
</dbReference>
<keyword evidence="7" id="KW-0472">Membrane</keyword>
<comment type="subcellular location">
    <subcellularLocation>
        <location evidence="1">Membrane</location>
        <topology evidence="1">Single-pass type II membrane protein</topology>
    </subcellularLocation>
</comment>
<keyword evidence="7" id="KW-1133">Transmembrane helix</keyword>
<evidence type="ECO:0000313" key="9">
    <source>
        <dbReference type="Proteomes" id="UP000189580"/>
    </source>
</evidence>
<organism evidence="8 9">
    <name type="scientific">Sugiyamaella lignohabitans</name>
    <dbReference type="NCBI Taxonomy" id="796027"/>
    <lineage>
        <taxon>Eukaryota</taxon>
        <taxon>Fungi</taxon>
        <taxon>Dikarya</taxon>
        <taxon>Ascomycota</taxon>
        <taxon>Saccharomycotina</taxon>
        <taxon>Dipodascomycetes</taxon>
        <taxon>Dipodascales</taxon>
        <taxon>Trichomonascaceae</taxon>
        <taxon>Sugiyamaella</taxon>
    </lineage>
</organism>
<dbReference type="GeneID" id="30034163"/>
<evidence type="ECO:0000313" key="8">
    <source>
        <dbReference type="EMBL" id="ANB14665.1"/>
    </source>
</evidence>
<dbReference type="RefSeq" id="XP_018737142.1">
    <property type="nucleotide sequence ID" value="XM_018879205.1"/>
</dbReference>
<dbReference type="GO" id="GO:0000032">
    <property type="term" value="P:cell wall mannoprotein biosynthetic process"/>
    <property type="evidence" value="ECO:0007669"/>
    <property type="project" value="TreeGrafter"/>
</dbReference>
<keyword evidence="3" id="KW-0328">Glycosyltransferase</keyword>
<comment type="similarity">
    <text evidence="2">Belongs to the glycosyltransferase 15 family.</text>
</comment>
<feature type="region of interest" description="Disordered" evidence="6">
    <location>
        <begin position="39"/>
        <end position="79"/>
    </location>
</feature>
<evidence type="ECO:0000256" key="6">
    <source>
        <dbReference type="SAM" id="MobiDB-lite"/>
    </source>
</evidence>
<keyword evidence="9" id="KW-1185">Reference proteome</keyword>
<evidence type="ECO:0000256" key="7">
    <source>
        <dbReference type="SAM" id="Phobius"/>
    </source>
</evidence>